<keyword evidence="5" id="KW-0067">ATP-binding</keyword>
<dbReference type="EMBL" id="CAJNIZ010009335">
    <property type="protein sequence ID" value="CAE7279715.1"/>
    <property type="molecule type" value="Genomic_DNA"/>
</dbReference>
<sequence>MPADDDSCDDESIIAVVSKVQGFIEDYGIPRNLEDANAFIPQTDAESIALLDMRVFNMDRHPGNLLLLKKAKPHGLGPIDHGCCLPPWWCLGEAIFEAWIAWPQLQTTPSADACSLARTAYMKLPQTCKKLAEAELDASAVVTLRLCTTLVYIGVAEMGIPIGKLAATASNPSECWLQVAQGTQSP</sequence>
<evidence type="ECO:0000259" key="6">
    <source>
        <dbReference type="Pfam" id="PF00454"/>
    </source>
</evidence>
<dbReference type="InterPro" id="IPR044571">
    <property type="entry name" value="P4KG1-8"/>
</dbReference>
<dbReference type="InterPro" id="IPR000403">
    <property type="entry name" value="PI3/4_kinase_cat_dom"/>
</dbReference>
<evidence type="ECO:0000313" key="7">
    <source>
        <dbReference type="EMBL" id="CAE7279715.1"/>
    </source>
</evidence>
<evidence type="ECO:0000256" key="2">
    <source>
        <dbReference type="ARBA" id="ARBA00022679"/>
    </source>
</evidence>
<evidence type="ECO:0000256" key="5">
    <source>
        <dbReference type="ARBA" id="ARBA00022840"/>
    </source>
</evidence>
<keyword evidence="2" id="KW-0808">Transferase</keyword>
<dbReference type="PANTHER" id="PTHR45800">
    <property type="entry name" value="PHOSPHATIDYLINOSITOL 4-KINASE GAMMA"/>
    <property type="match status" value="1"/>
</dbReference>
<comment type="caution">
    <text evidence="7">The sequence shown here is derived from an EMBL/GenBank/DDBJ whole genome shotgun (WGS) entry which is preliminary data.</text>
</comment>
<dbReference type="Proteomes" id="UP000649617">
    <property type="component" value="Unassembled WGS sequence"/>
</dbReference>
<proteinExistence type="inferred from homology"/>
<evidence type="ECO:0000256" key="4">
    <source>
        <dbReference type="ARBA" id="ARBA00022777"/>
    </source>
</evidence>
<dbReference type="AlphaFoldDB" id="A0A812NBD3"/>
<keyword evidence="8" id="KW-1185">Reference proteome</keyword>
<reference evidence="7" key="1">
    <citation type="submission" date="2021-02" db="EMBL/GenBank/DDBJ databases">
        <authorList>
            <person name="Dougan E. K."/>
            <person name="Rhodes N."/>
            <person name="Thang M."/>
            <person name="Chan C."/>
        </authorList>
    </citation>
    <scope>NUCLEOTIDE SEQUENCE</scope>
</reference>
<dbReference type="GO" id="GO:0016301">
    <property type="term" value="F:kinase activity"/>
    <property type="evidence" value="ECO:0007669"/>
    <property type="project" value="UniProtKB-KW"/>
</dbReference>
<dbReference type="GO" id="GO:0005524">
    <property type="term" value="F:ATP binding"/>
    <property type="evidence" value="ECO:0007669"/>
    <property type="project" value="UniProtKB-KW"/>
</dbReference>
<name>A0A812NBD3_SYMPI</name>
<dbReference type="OrthoDB" id="5839at2759"/>
<protein>
    <submittedName>
        <fullName evidence="7">PI4KG4 protein</fullName>
    </submittedName>
</protein>
<keyword evidence="4" id="KW-0418">Kinase</keyword>
<dbReference type="PANTHER" id="PTHR45800:SF11">
    <property type="entry name" value="PHOSPHATIDYLINOSITOL 3-KINASE-RELATED PROTEIN KINASE"/>
    <property type="match status" value="1"/>
</dbReference>
<organism evidence="7 8">
    <name type="scientific">Symbiodinium pilosum</name>
    <name type="common">Dinoflagellate</name>
    <dbReference type="NCBI Taxonomy" id="2952"/>
    <lineage>
        <taxon>Eukaryota</taxon>
        <taxon>Sar</taxon>
        <taxon>Alveolata</taxon>
        <taxon>Dinophyceae</taxon>
        <taxon>Suessiales</taxon>
        <taxon>Symbiodiniaceae</taxon>
        <taxon>Symbiodinium</taxon>
    </lineage>
</organism>
<evidence type="ECO:0000256" key="1">
    <source>
        <dbReference type="ARBA" id="ARBA00008941"/>
    </source>
</evidence>
<accession>A0A812NBD3</accession>
<evidence type="ECO:0000256" key="3">
    <source>
        <dbReference type="ARBA" id="ARBA00022741"/>
    </source>
</evidence>
<feature type="domain" description="PI3K/PI4K catalytic" evidence="6">
    <location>
        <begin position="43"/>
        <end position="87"/>
    </location>
</feature>
<gene>
    <name evidence="7" type="primary">PI4KG4</name>
    <name evidence="7" type="ORF">SPIL2461_LOCUS6265</name>
</gene>
<dbReference type="Pfam" id="PF00454">
    <property type="entry name" value="PI3_PI4_kinase"/>
    <property type="match status" value="1"/>
</dbReference>
<keyword evidence="3" id="KW-0547">Nucleotide-binding</keyword>
<evidence type="ECO:0000313" key="8">
    <source>
        <dbReference type="Proteomes" id="UP000649617"/>
    </source>
</evidence>
<comment type="similarity">
    <text evidence="1">Belongs to the PI3/PI4-kinase family. Type II PI4K subfamily.</text>
</comment>